<organism evidence="2 3">
    <name type="scientific">Sporosarcina jeotgali</name>
    <dbReference type="NCBI Taxonomy" id="3020056"/>
    <lineage>
        <taxon>Bacteria</taxon>
        <taxon>Bacillati</taxon>
        <taxon>Bacillota</taxon>
        <taxon>Bacilli</taxon>
        <taxon>Bacillales</taxon>
        <taxon>Caryophanaceae</taxon>
        <taxon>Sporosarcina</taxon>
    </lineage>
</organism>
<proteinExistence type="predicted"/>
<evidence type="ECO:0000313" key="2">
    <source>
        <dbReference type="EMBL" id="WOV85768.1"/>
    </source>
</evidence>
<dbReference type="EMBL" id="CP116341">
    <property type="protein sequence ID" value="WOV85768.1"/>
    <property type="molecule type" value="Genomic_DNA"/>
</dbReference>
<keyword evidence="3" id="KW-1185">Reference proteome</keyword>
<feature type="transmembrane region" description="Helical" evidence="1">
    <location>
        <begin position="75"/>
        <end position="97"/>
    </location>
</feature>
<keyword evidence="1" id="KW-1133">Transmembrane helix</keyword>
<protein>
    <submittedName>
        <fullName evidence="2">Uncharacterized protein</fullName>
    </submittedName>
</protein>
<feature type="transmembrane region" description="Helical" evidence="1">
    <location>
        <begin position="7"/>
        <end position="25"/>
    </location>
</feature>
<feature type="transmembrane region" description="Helical" evidence="1">
    <location>
        <begin position="37"/>
        <end position="54"/>
    </location>
</feature>
<gene>
    <name evidence="2" type="ORF">PGH26_07495</name>
</gene>
<accession>A0ABZ0L1H2</accession>
<evidence type="ECO:0000313" key="3">
    <source>
        <dbReference type="Proteomes" id="UP001303532"/>
    </source>
</evidence>
<keyword evidence="1" id="KW-0472">Membrane</keyword>
<sequence length="99" mass="11137">MGALFELLRVCIILVFGGGIGWMIARNLYIMNNADADTMWMGAIAVFLSLFVLYRNKLQFSGWYKGNSKEKLPKAVSFVLILLSFILLITPLLISFVKS</sequence>
<dbReference type="RefSeq" id="WP_323693364.1">
    <property type="nucleotide sequence ID" value="NZ_CP116341.1"/>
</dbReference>
<evidence type="ECO:0000256" key="1">
    <source>
        <dbReference type="SAM" id="Phobius"/>
    </source>
</evidence>
<dbReference type="Proteomes" id="UP001303532">
    <property type="component" value="Chromosome"/>
</dbReference>
<reference evidence="2 3" key="1">
    <citation type="submission" date="2023-01" db="EMBL/GenBank/DDBJ databases">
        <title>Sporosarcina sp. nov., isolated from Korean tranditional fermented seafood 'Jeotgal'.</title>
        <authorList>
            <person name="Yang A.-I."/>
        </authorList>
    </citation>
    <scope>NUCLEOTIDE SEQUENCE [LARGE SCALE GENOMIC DNA]</scope>
    <source>
        <strain evidence="2 3">B2O-1</strain>
    </source>
</reference>
<name>A0ABZ0L1H2_9BACL</name>
<keyword evidence="1" id="KW-0812">Transmembrane</keyword>